<feature type="region of interest" description="Disordered" evidence="1">
    <location>
        <begin position="1"/>
        <end position="27"/>
    </location>
</feature>
<sequence>MFQVPPALPTRHSGGDTRQHINGEGPSMNLRKRFATVAMTGALIGGGLLGTSSAGAATQGEVVAQSCYGNARGYTKASGTHIYPNYPTANYLKTTSSCADINIKTDTDRYVKVCFLDMSGGKECQADYKLAKAGSWKVVATNVKDNTEYQFYFRSDAKSTGHYAA</sequence>
<organism evidence="2 3">
    <name type="scientific">Streptomyces azureus</name>
    <dbReference type="NCBI Taxonomy" id="146537"/>
    <lineage>
        <taxon>Bacteria</taxon>
        <taxon>Bacillati</taxon>
        <taxon>Actinomycetota</taxon>
        <taxon>Actinomycetes</taxon>
        <taxon>Kitasatosporales</taxon>
        <taxon>Streptomycetaceae</taxon>
        <taxon>Streptomyces</taxon>
    </lineage>
</organism>
<evidence type="ECO:0000313" key="3">
    <source>
        <dbReference type="Proteomes" id="UP000053859"/>
    </source>
</evidence>
<dbReference type="AlphaFoldDB" id="A0A0K8PI81"/>
<accession>A0A0K8PI81</accession>
<name>A0A0K8PI81_STRAJ</name>
<protein>
    <submittedName>
        <fullName evidence="2">Secreted protein</fullName>
    </submittedName>
</protein>
<gene>
    <name evidence="2" type="ORF">SAZU_2155</name>
</gene>
<proteinExistence type="predicted"/>
<keyword evidence="3" id="KW-1185">Reference proteome</keyword>
<evidence type="ECO:0000313" key="2">
    <source>
        <dbReference type="EMBL" id="GAP47418.1"/>
    </source>
</evidence>
<dbReference type="EMBL" id="DF968233">
    <property type="protein sequence ID" value="GAP47418.1"/>
    <property type="molecule type" value="Genomic_DNA"/>
</dbReference>
<evidence type="ECO:0000256" key="1">
    <source>
        <dbReference type="SAM" id="MobiDB-lite"/>
    </source>
</evidence>
<dbReference type="Proteomes" id="UP000053859">
    <property type="component" value="Unassembled WGS sequence"/>
</dbReference>
<dbReference type="PATRIC" id="fig|146537.3.peg.2267"/>
<reference evidence="2" key="1">
    <citation type="journal article" date="2015" name="Genome Announc.">
        <title>Draft Genome Sequence of Thiostrepton-Producing Streptomyces azureus ATCC 14921.</title>
        <authorList>
            <person name="Sakihara K."/>
            <person name="Maeda J."/>
            <person name="Tashiro K."/>
            <person name="Fujino Y."/>
            <person name="Kuhara S."/>
            <person name="Ohshima T."/>
            <person name="Ogata S."/>
            <person name="Doi K."/>
        </authorList>
    </citation>
    <scope>NUCLEOTIDE SEQUENCE [LARGE SCALE GENOMIC DNA]</scope>
    <source>
        <strain evidence="2">ATCC14921</strain>
    </source>
</reference>